<evidence type="ECO:0000259" key="1">
    <source>
        <dbReference type="PROSITE" id="PS50076"/>
    </source>
</evidence>
<dbReference type="InterPro" id="IPR036869">
    <property type="entry name" value="J_dom_sf"/>
</dbReference>
<dbReference type="PROSITE" id="PS50076">
    <property type="entry name" value="DNAJ_2"/>
    <property type="match status" value="1"/>
</dbReference>
<dbReference type="Pfam" id="PF14381">
    <property type="entry name" value="EDR1_CTR1_ARMC3_pept"/>
    <property type="match status" value="1"/>
</dbReference>
<sequence length="605" mass="66695">MYAVSSVSFAKPALETTIDDFDARELAEALEASTREPSARELLASQLEFSARRGTDARTHGRALASKYWVSQTLDVDDVLDASADGFYDVWGEAFENVADGKLPELEDLLRQAPRFADDEAIVVDRRTDMFLSSLDELAREMCAMAPSTRARAASLARLVSDRLGGPTRGDDDPVLAAEVARDREQILGNSVGGCVLHVGHLSKGQERHRAVLFKALASSCDVPCRLVRGEYYCNDGGHASSSRSAKIILAIPGDDDECWVDLMTCAGMLRSTRSKGGVGGPPPPTPPPYDPFAEKSPKVWSATRAKGKTPLVQQSMESPSYDSSIEDLLAFASFATPTPKSKPAVELVESVEDDDVVVAMSVAHGVAMETARLAVALADDTEKANYLCNAVGAVLEDGDGDEDENESILLQDMFNALNAARWIVNDAINAYKAQRPSRRQRNHYHHQQERESAHLAIAPEDAEEKLRCEAERHAELEAERARRREDKQRQASTDLLKATEDRVEKFREDHAKTSEARATAEALRAEFHVEWFEKIKTSSLAETLELFGVSVEGGAHANAKQLRKAYRVALLKFHPDRQQGKTQRERVYAEEVFKIISEKTESHA</sequence>
<feature type="domain" description="J" evidence="1">
    <location>
        <begin position="543"/>
        <end position="605"/>
    </location>
</feature>
<dbReference type="InterPro" id="IPR055164">
    <property type="entry name" value="EDR1/CTR1/ARMC3-like_pept-like"/>
</dbReference>
<dbReference type="PANTHER" id="PTHR36335:SF1">
    <property type="entry name" value="CHAPERONE DNAJ-DOMAIN SUPERFAMILY PROTEIN"/>
    <property type="match status" value="1"/>
</dbReference>
<protein>
    <recommendedName>
        <fullName evidence="1">J domain-containing protein</fullName>
    </recommendedName>
</protein>
<dbReference type="CDD" id="cd06257">
    <property type="entry name" value="DnaJ"/>
    <property type="match status" value="1"/>
</dbReference>
<gene>
    <name evidence="2" type="ORF">OMED0929_LOCUS5021</name>
</gene>
<dbReference type="AlphaFoldDB" id="A0A7S0KLN6"/>
<reference evidence="2" key="1">
    <citation type="submission" date="2021-01" db="EMBL/GenBank/DDBJ databases">
        <authorList>
            <person name="Corre E."/>
            <person name="Pelletier E."/>
            <person name="Niang G."/>
            <person name="Scheremetjew M."/>
            <person name="Finn R."/>
            <person name="Kale V."/>
            <person name="Holt S."/>
            <person name="Cochrane G."/>
            <person name="Meng A."/>
            <person name="Brown T."/>
            <person name="Cohen L."/>
        </authorList>
    </citation>
    <scope>NUCLEOTIDE SEQUENCE</scope>
    <source>
        <strain evidence="2">Clade-D-RCC2572</strain>
    </source>
</reference>
<accession>A0A7S0KLN6</accession>
<proteinExistence type="predicted"/>
<evidence type="ECO:0000313" key="2">
    <source>
        <dbReference type="EMBL" id="CAD8584638.1"/>
    </source>
</evidence>
<dbReference type="SUPFAM" id="SSF46565">
    <property type="entry name" value="Chaperone J-domain"/>
    <property type="match status" value="1"/>
</dbReference>
<dbReference type="Gene3D" id="1.10.287.110">
    <property type="entry name" value="DnaJ domain"/>
    <property type="match status" value="1"/>
</dbReference>
<dbReference type="PANTHER" id="PTHR36335">
    <property type="entry name" value="CHAPERONE DNAJ-DOMAIN SUPERFAMILY PROTEIN"/>
    <property type="match status" value="1"/>
</dbReference>
<dbReference type="EMBL" id="HBEW01005943">
    <property type="protein sequence ID" value="CAD8584638.1"/>
    <property type="molecule type" value="Transcribed_RNA"/>
</dbReference>
<name>A0A7S0KLN6_9CHLO</name>
<dbReference type="InterPro" id="IPR001623">
    <property type="entry name" value="DnaJ_domain"/>
</dbReference>
<organism evidence="2">
    <name type="scientific">Ostreococcus mediterraneus</name>
    <dbReference type="NCBI Taxonomy" id="1486918"/>
    <lineage>
        <taxon>Eukaryota</taxon>
        <taxon>Viridiplantae</taxon>
        <taxon>Chlorophyta</taxon>
        <taxon>Mamiellophyceae</taxon>
        <taxon>Mamiellales</taxon>
        <taxon>Bathycoccaceae</taxon>
        <taxon>Ostreococcus</taxon>
    </lineage>
</organism>